<keyword evidence="2" id="KW-1185">Reference proteome</keyword>
<evidence type="ECO:0000313" key="2">
    <source>
        <dbReference type="Proteomes" id="UP000829194"/>
    </source>
</evidence>
<sequence length="166" mass="18227">MTAAPQTPSPLTGEDVSRRVLKLIGSLRSNADLTVEHLEQHTGLSMQRAANGDGSFGTGARIDANWSYNLFVSPVLGEPRNQLTFDFARNGDPAAPMTPVCGMDFDDYARELKRMGFQDSVVRAEHGRVSYWNFRGPVTVRVFVEGESNASPEKIGHQCVKTITVE</sequence>
<organism evidence="1 2">
    <name type="scientific">Lysobacter gummosus</name>
    <dbReference type="NCBI Taxonomy" id="262324"/>
    <lineage>
        <taxon>Bacteria</taxon>
        <taxon>Pseudomonadati</taxon>
        <taxon>Pseudomonadota</taxon>
        <taxon>Gammaproteobacteria</taxon>
        <taxon>Lysobacterales</taxon>
        <taxon>Lysobacteraceae</taxon>
        <taxon>Lysobacter</taxon>
    </lineage>
</organism>
<dbReference type="EMBL" id="CP093547">
    <property type="protein sequence ID" value="UNP30428.1"/>
    <property type="molecule type" value="Genomic_DNA"/>
</dbReference>
<evidence type="ECO:0000313" key="1">
    <source>
        <dbReference type="EMBL" id="UNP30428.1"/>
    </source>
</evidence>
<dbReference type="Proteomes" id="UP000829194">
    <property type="component" value="Chromosome"/>
</dbReference>
<dbReference type="RefSeq" id="WP_057941662.1">
    <property type="nucleotide sequence ID" value="NZ_CP011131.1"/>
</dbReference>
<accession>A0ABY3XFM5</accession>
<gene>
    <name evidence="1" type="ORF">MOV92_03895</name>
</gene>
<reference evidence="1 2" key="1">
    <citation type="submission" date="2022-03" db="EMBL/GenBank/DDBJ databases">
        <title>Complete genome sequence of Lysobacter capsici VKM B-2533 and Lysobacter gummosus 10.1.1, promising sources of lytic agents.</title>
        <authorList>
            <person name="Tarlachkov S.V."/>
            <person name="Kudryakova I.V."/>
            <person name="Afoshin A.S."/>
            <person name="Leontyevskaya E.A."/>
            <person name="Leontyevskaya N.V."/>
        </authorList>
    </citation>
    <scope>NUCLEOTIDE SEQUENCE [LARGE SCALE GENOMIC DNA]</scope>
    <source>
        <strain evidence="1 2">10.1.1</strain>
    </source>
</reference>
<name>A0ABY3XFM5_9GAMM</name>
<protein>
    <submittedName>
        <fullName evidence="1">Uncharacterized protein</fullName>
    </submittedName>
</protein>
<proteinExistence type="predicted"/>